<dbReference type="PROSITE" id="PS50835">
    <property type="entry name" value="IG_LIKE"/>
    <property type="match status" value="2"/>
</dbReference>
<evidence type="ECO:0000256" key="2">
    <source>
        <dbReference type="ARBA" id="ARBA00022692"/>
    </source>
</evidence>
<evidence type="ECO:0000259" key="6">
    <source>
        <dbReference type="PROSITE" id="PS50835"/>
    </source>
</evidence>
<dbReference type="Gene3D" id="2.60.40.10">
    <property type="entry name" value="Immunoglobulins"/>
    <property type="match status" value="2"/>
</dbReference>
<name>A0A9Q1DT18_CONCO</name>
<evidence type="ECO:0000313" key="7">
    <source>
        <dbReference type="EMBL" id="KAJ8279922.1"/>
    </source>
</evidence>
<comment type="subcellular location">
    <subcellularLocation>
        <location evidence="1">Membrane</location>
    </subcellularLocation>
</comment>
<proteinExistence type="predicted"/>
<keyword evidence="5" id="KW-0732">Signal</keyword>
<dbReference type="SUPFAM" id="SSF48726">
    <property type="entry name" value="Immunoglobulin"/>
    <property type="match status" value="2"/>
</dbReference>
<keyword evidence="4" id="KW-1133">Transmembrane helix</keyword>
<evidence type="ECO:0000256" key="4">
    <source>
        <dbReference type="SAM" id="Phobius"/>
    </source>
</evidence>
<keyword evidence="2 4" id="KW-0812">Transmembrane</keyword>
<dbReference type="GO" id="GO:0005886">
    <property type="term" value="C:plasma membrane"/>
    <property type="evidence" value="ECO:0007669"/>
    <property type="project" value="TreeGrafter"/>
</dbReference>
<sequence>MALTLMFFLSILFLTVLPDADGVYTLSKVAVQSGRSVTIPCLYDREYENHLKYWCHGSDWDKCETVVRIDSPTVKGETSITDDPTHHVFTVTMRKLQMKDSGYYWCAVEIQGAGDKGARLHLSVTADTPGLWVEQQEVAGVEGGHVSVPCHYNEPSSMKKWCRIEGSCVEVNSGESVKSGRSEMKDDRSKKVFTVTVRELNMEDTGWYWCAAGELQIPVHLTTTTVTTRTLWVLRHAGLVLVFLICTAVAFWKIWQNRRVMQSRENRRHRTLHNQNNADVVSL</sequence>
<organism evidence="7 8">
    <name type="scientific">Conger conger</name>
    <name type="common">Conger eel</name>
    <name type="synonym">Muraena conger</name>
    <dbReference type="NCBI Taxonomy" id="82655"/>
    <lineage>
        <taxon>Eukaryota</taxon>
        <taxon>Metazoa</taxon>
        <taxon>Chordata</taxon>
        <taxon>Craniata</taxon>
        <taxon>Vertebrata</taxon>
        <taxon>Euteleostomi</taxon>
        <taxon>Actinopterygii</taxon>
        <taxon>Neopterygii</taxon>
        <taxon>Teleostei</taxon>
        <taxon>Anguilliformes</taxon>
        <taxon>Congridae</taxon>
        <taxon>Conger</taxon>
    </lineage>
</organism>
<evidence type="ECO:0000256" key="5">
    <source>
        <dbReference type="SAM" id="SignalP"/>
    </source>
</evidence>
<dbReference type="EMBL" id="JAFJMO010000004">
    <property type="protein sequence ID" value="KAJ8279922.1"/>
    <property type="molecule type" value="Genomic_DNA"/>
</dbReference>
<dbReference type="InterPro" id="IPR003599">
    <property type="entry name" value="Ig_sub"/>
</dbReference>
<feature type="domain" description="Ig-like" evidence="6">
    <location>
        <begin position="129"/>
        <end position="227"/>
    </location>
</feature>
<protein>
    <recommendedName>
        <fullName evidence="6">Ig-like domain-containing protein</fullName>
    </recommendedName>
</protein>
<dbReference type="InterPro" id="IPR013783">
    <property type="entry name" value="Ig-like_fold"/>
</dbReference>
<dbReference type="Proteomes" id="UP001152803">
    <property type="component" value="Unassembled WGS sequence"/>
</dbReference>
<evidence type="ECO:0000256" key="3">
    <source>
        <dbReference type="ARBA" id="ARBA00023136"/>
    </source>
</evidence>
<keyword evidence="3 4" id="KW-0472">Membrane</keyword>
<dbReference type="InterPro" id="IPR007110">
    <property type="entry name" value="Ig-like_dom"/>
</dbReference>
<comment type="caution">
    <text evidence="7">The sequence shown here is derived from an EMBL/GenBank/DDBJ whole genome shotgun (WGS) entry which is preliminary data.</text>
</comment>
<dbReference type="OrthoDB" id="8920197at2759"/>
<evidence type="ECO:0000313" key="8">
    <source>
        <dbReference type="Proteomes" id="UP001152803"/>
    </source>
</evidence>
<feature type="chain" id="PRO_5040470792" description="Ig-like domain-containing protein" evidence="5">
    <location>
        <begin position="23"/>
        <end position="283"/>
    </location>
</feature>
<feature type="transmembrane region" description="Helical" evidence="4">
    <location>
        <begin position="232"/>
        <end position="255"/>
    </location>
</feature>
<reference evidence="7" key="1">
    <citation type="journal article" date="2023" name="Science">
        <title>Genome structures resolve the early diversification of teleost fishes.</title>
        <authorList>
            <person name="Parey E."/>
            <person name="Louis A."/>
            <person name="Montfort J."/>
            <person name="Bouchez O."/>
            <person name="Roques C."/>
            <person name="Iampietro C."/>
            <person name="Lluch J."/>
            <person name="Castinel A."/>
            <person name="Donnadieu C."/>
            <person name="Desvignes T."/>
            <person name="Floi Bucao C."/>
            <person name="Jouanno E."/>
            <person name="Wen M."/>
            <person name="Mejri S."/>
            <person name="Dirks R."/>
            <person name="Jansen H."/>
            <person name="Henkel C."/>
            <person name="Chen W.J."/>
            <person name="Zahm M."/>
            <person name="Cabau C."/>
            <person name="Klopp C."/>
            <person name="Thompson A.W."/>
            <person name="Robinson-Rechavi M."/>
            <person name="Braasch I."/>
            <person name="Lecointre G."/>
            <person name="Bobe J."/>
            <person name="Postlethwait J.H."/>
            <person name="Berthelot C."/>
            <person name="Roest Crollius H."/>
            <person name="Guiguen Y."/>
        </authorList>
    </citation>
    <scope>NUCLEOTIDE SEQUENCE</scope>
    <source>
        <strain evidence="7">Concon-B</strain>
    </source>
</reference>
<dbReference type="Pfam" id="PF07686">
    <property type="entry name" value="V-set"/>
    <property type="match status" value="2"/>
</dbReference>
<dbReference type="SMART" id="SM00409">
    <property type="entry name" value="IG"/>
    <property type="match status" value="2"/>
</dbReference>
<dbReference type="GO" id="GO:0004888">
    <property type="term" value="F:transmembrane signaling receptor activity"/>
    <property type="evidence" value="ECO:0007669"/>
    <property type="project" value="TreeGrafter"/>
</dbReference>
<gene>
    <name evidence="7" type="ORF">COCON_G00069880</name>
</gene>
<evidence type="ECO:0000256" key="1">
    <source>
        <dbReference type="ARBA" id="ARBA00004370"/>
    </source>
</evidence>
<accession>A0A9Q1DT18</accession>
<dbReference type="CDD" id="cd05716">
    <property type="entry name" value="IgV_pIgR_like"/>
    <property type="match status" value="2"/>
</dbReference>
<keyword evidence="8" id="KW-1185">Reference proteome</keyword>
<dbReference type="PANTHER" id="PTHR11860">
    <property type="entry name" value="POLYMERIC-IMMUNOGLOBULIN RECEPTOR"/>
    <property type="match status" value="1"/>
</dbReference>
<dbReference type="InterPro" id="IPR050671">
    <property type="entry name" value="CD300_family_receptors"/>
</dbReference>
<feature type="signal peptide" evidence="5">
    <location>
        <begin position="1"/>
        <end position="22"/>
    </location>
</feature>
<dbReference type="InterPro" id="IPR036179">
    <property type="entry name" value="Ig-like_dom_sf"/>
</dbReference>
<feature type="domain" description="Ig-like" evidence="6">
    <location>
        <begin position="18"/>
        <end position="125"/>
    </location>
</feature>
<dbReference type="AlphaFoldDB" id="A0A9Q1DT18"/>
<dbReference type="InterPro" id="IPR013106">
    <property type="entry name" value="Ig_V-set"/>
</dbReference>
<dbReference type="PANTHER" id="PTHR11860:SF87">
    <property type="entry name" value="CMRF35-LIKE MOLECULE 8"/>
    <property type="match status" value="1"/>
</dbReference>